<dbReference type="PANTHER" id="PTHR43334:SF1">
    <property type="entry name" value="3-HYDROXYPROPIONATE--COA LIGASE [ADP-FORMING]"/>
    <property type="match status" value="1"/>
</dbReference>
<reference evidence="5 6" key="1">
    <citation type="submission" date="2007-10" db="EMBL/GenBank/DDBJ databases">
        <title>Complete sequence of Desulfococcus oleovorans Hxd3.</title>
        <authorList>
            <consortium name="US DOE Joint Genome Institute"/>
            <person name="Copeland A."/>
            <person name="Lucas S."/>
            <person name="Lapidus A."/>
            <person name="Barry K."/>
            <person name="Glavina del Rio T."/>
            <person name="Dalin E."/>
            <person name="Tice H."/>
            <person name="Pitluck S."/>
            <person name="Kiss H."/>
            <person name="Brettin T."/>
            <person name="Bruce D."/>
            <person name="Detter J.C."/>
            <person name="Han C."/>
            <person name="Schmutz J."/>
            <person name="Larimer F."/>
            <person name="Land M."/>
            <person name="Hauser L."/>
            <person name="Kyrpides N."/>
            <person name="Kim E."/>
            <person name="Wawrik B."/>
            <person name="Richardson P."/>
        </authorList>
    </citation>
    <scope>NUCLEOTIDE SEQUENCE [LARGE SCALE GENOMIC DNA]</scope>
    <source>
        <strain evidence="6">DSM 6200 / JCM 39069 / Hxd3</strain>
    </source>
</reference>
<name>A8ZSQ9_DESOH</name>
<accession>A8ZSQ9</accession>
<evidence type="ECO:0000256" key="3">
    <source>
        <dbReference type="ARBA" id="ARBA00022840"/>
    </source>
</evidence>
<dbReference type="PANTHER" id="PTHR43334">
    <property type="entry name" value="ACETATE--COA LIGASE [ADP-FORMING]"/>
    <property type="match status" value="1"/>
</dbReference>
<organism evidence="5 6">
    <name type="scientific">Desulfosudis oleivorans (strain DSM 6200 / JCM 39069 / Hxd3)</name>
    <name type="common">Desulfococcus oleovorans</name>
    <dbReference type="NCBI Taxonomy" id="96561"/>
    <lineage>
        <taxon>Bacteria</taxon>
        <taxon>Pseudomonadati</taxon>
        <taxon>Thermodesulfobacteriota</taxon>
        <taxon>Desulfobacteria</taxon>
        <taxon>Desulfobacterales</taxon>
        <taxon>Desulfosudaceae</taxon>
        <taxon>Desulfosudis</taxon>
    </lineage>
</organism>
<dbReference type="STRING" id="96561.Dole_0162"/>
<dbReference type="Pfam" id="PF13380">
    <property type="entry name" value="CoA_binding_2"/>
    <property type="match status" value="1"/>
</dbReference>
<keyword evidence="3" id="KW-0067">ATP-binding</keyword>
<dbReference type="OrthoDB" id="9791027at2"/>
<dbReference type="InterPro" id="IPR036291">
    <property type="entry name" value="NAD(P)-bd_dom_sf"/>
</dbReference>
<protein>
    <submittedName>
        <fullName evidence="5">CoA-binding domain protein</fullName>
    </submittedName>
</protein>
<dbReference type="EMBL" id="CP000859">
    <property type="protein sequence ID" value="ABW65972.1"/>
    <property type="molecule type" value="Genomic_DNA"/>
</dbReference>
<evidence type="ECO:0000259" key="4">
    <source>
        <dbReference type="SMART" id="SM00881"/>
    </source>
</evidence>
<dbReference type="SUPFAM" id="SSF52210">
    <property type="entry name" value="Succinyl-CoA synthetase domains"/>
    <property type="match status" value="2"/>
</dbReference>
<evidence type="ECO:0000256" key="1">
    <source>
        <dbReference type="ARBA" id="ARBA00022598"/>
    </source>
</evidence>
<keyword evidence="2" id="KW-0547">Nucleotide-binding</keyword>
<evidence type="ECO:0000313" key="5">
    <source>
        <dbReference type="EMBL" id="ABW65972.1"/>
    </source>
</evidence>
<dbReference type="SUPFAM" id="SSF51735">
    <property type="entry name" value="NAD(P)-binding Rossmann-fold domains"/>
    <property type="match status" value="1"/>
</dbReference>
<dbReference type="InterPro" id="IPR003781">
    <property type="entry name" value="CoA-bd"/>
</dbReference>
<dbReference type="InterPro" id="IPR016102">
    <property type="entry name" value="Succinyl-CoA_synth-like"/>
</dbReference>
<dbReference type="GO" id="GO:0016874">
    <property type="term" value="F:ligase activity"/>
    <property type="evidence" value="ECO:0007669"/>
    <property type="project" value="UniProtKB-KW"/>
</dbReference>
<dbReference type="GO" id="GO:0005524">
    <property type="term" value="F:ATP binding"/>
    <property type="evidence" value="ECO:0007669"/>
    <property type="project" value="UniProtKB-KW"/>
</dbReference>
<gene>
    <name evidence="5" type="ordered locus">Dole_0162</name>
</gene>
<keyword evidence="6" id="KW-1185">Reference proteome</keyword>
<dbReference type="InterPro" id="IPR051538">
    <property type="entry name" value="Acyl-CoA_Synth/Transferase"/>
</dbReference>
<feature type="domain" description="CoA-binding" evidence="4">
    <location>
        <begin position="23"/>
        <end position="118"/>
    </location>
</feature>
<evidence type="ECO:0000256" key="2">
    <source>
        <dbReference type="ARBA" id="ARBA00022741"/>
    </source>
</evidence>
<sequence>MRTGKTDKKVWVMNERVEKMEKIFSPRSVALIGASNNVAKWGGIVAINLILGGFKGKLYPVNPKEASVHGVPAFASVKDIQDEIDLAVIIVPAAGVPDIISDCVDKGIGAAVVITSGFGELGEEGKGLQNEMLRRARAGGMVLVGPNGQGIAAPESKFYPWFPTFRPDPGVIGIASQSGGISTELSEQLAEFGFGCSKVISTGNCADLSWPDYLAYFRQDPSTKVVLLYMEGAQDGRAFFREAKKTALEKPVILIKSGRTQEGGRAASSHTGSMAGSDAVFDGVCKQAGLIRAKTLEEAVVLAAAFVTTPLPRGRRVCVLTGGGGQGVLTADALAARGLTLPPLSEATVKKLREQLPAWWHPNNPVDMVAGLGYGGPTEIIPILMESDDFDGIIFNGIGWIYSMVDPVNNPQETNMVRKGAQRVIDKEVELSHVLAEYSGKWGLPLLICSKVARLAIRREYEAILNLLQKDIMLYPTAHDVVNVFSALADRYEFLKREGALRANGEHSRPLVETAE</sequence>
<dbReference type="Gene3D" id="3.40.50.720">
    <property type="entry name" value="NAD(P)-binding Rossmann-like Domain"/>
    <property type="match status" value="1"/>
</dbReference>
<dbReference type="Gene3D" id="3.40.50.261">
    <property type="entry name" value="Succinyl-CoA synthetase domains"/>
    <property type="match status" value="2"/>
</dbReference>
<dbReference type="KEGG" id="dol:Dole_0162"/>
<dbReference type="SMART" id="SM00881">
    <property type="entry name" value="CoA_binding"/>
    <property type="match status" value="1"/>
</dbReference>
<dbReference type="Proteomes" id="UP000008561">
    <property type="component" value="Chromosome"/>
</dbReference>
<dbReference type="HOGENOM" id="CLU_007415_2_3_7"/>
<keyword evidence="1" id="KW-0436">Ligase</keyword>
<dbReference type="eggNOG" id="COG1042">
    <property type="taxonomic scope" value="Bacteria"/>
</dbReference>
<proteinExistence type="predicted"/>
<dbReference type="AlphaFoldDB" id="A8ZSQ9"/>
<dbReference type="InterPro" id="IPR032875">
    <property type="entry name" value="Succ_CoA_lig_flav_dom"/>
</dbReference>
<evidence type="ECO:0000313" key="6">
    <source>
        <dbReference type="Proteomes" id="UP000008561"/>
    </source>
</evidence>
<dbReference type="Pfam" id="PF13607">
    <property type="entry name" value="Succ_CoA_lig"/>
    <property type="match status" value="1"/>
</dbReference>